<comment type="caution">
    <text evidence="1">The sequence shown here is derived from an EMBL/GenBank/DDBJ whole genome shotgun (WGS) entry which is preliminary data.</text>
</comment>
<reference evidence="1 2" key="1">
    <citation type="submission" date="2014-07" db="EMBL/GenBank/DDBJ databases">
        <title>Genome of Chryseobacterium formosense LMG 24722.</title>
        <authorList>
            <person name="Pipes S.E."/>
            <person name="Stropko S.J."/>
            <person name="Newman J.D."/>
        </authorList>
    </citation>
    <scope>NUCLEOTIDE SEQUENCE [LARGE SCALE GENOMIC DNA]</scope>
    <source>
        <strain evidence="1 2">LMG 24722</strain>
    </source>
</reference>
<evidence type="ECO:0008006" key="3">
    <source>
        <dbReference type="Google" id="ProtNLM"/>
    </source>
</evidence>
<dbReference type="Proteomes" id="UP000028713">
    <property type="component" value="Unassembled WGS sequence"/>
</dbReference>
<keyword evidence="2" id="KW-1185">Reference proteome</keyword>
<gene>
    <name evidence="1" type="ORF">IX39_00425</name>
</gene>
<proteinExistence type="predicted"/>
<dbReference type="RefSeq" id="WP_034672422.1">
    <property type="nucleotide sequence ID" value="NZ_FPAP01000001.1"/>
</dbReference>
<dbReference type="AlphaFoldDB" id="A0A085Z422"/>
<protein>
    <recommendedName>
        <fullName evidence="3">Lipoprotein</fullName>
    </recommendedName>
</protein>
<accession>A0A085Z422</accession>
<dbReference type="eggNOG" id="ENOG5030YN7">
    <property type="taxonomic scope" value="Bacteria"/>
</dbReference>
<evidence type="ECO:0000313" key="1">
    <source>
        <dbReference type="EMBL" id="KFE99185.1"/>
    </source>
</evidence>
<dbReference type="OrthoDB" id="1273586at2"/>
<name>A0A085Z422_9FLAO</name>
<organism evidence="1 2">
    <name type="scientific">Chryseobacterium formosense</name>
    <dbReference type="NCBI Taxonomy" id="236814"/>
    <lineage>
        <taxon>Bacteria</taxon>
        <taxon>Pseudomonadati</taxon>
        <taxon>Bacteroidota</taxon>
        <taxon>Flavobacteriia</taxon>
        <taxon>Flavobacteriales</taxon>
        <taxon>Weeksellaceae</taxon>
        <taxon>Chryseobacterium group</taxon>
        <taxon>Chryseobacterium</taxon>
    </lineage>
</organism>
<dbReference type="EMBL" id="JPRP01000001">
    <property type="protein sequence ID" value="KFE99185.1"/>
    <property type="molecule type" value="Genomic_DNA"/>
</dbReference>
<dbReference type="PROSITE" id="PS51257">
    <property type="entry name" value="PROKAR_LIPOPROTEIN"/>
    <property type="match status" value="1"/>
</dbReference>
<evidence type="ECO:0000313" key="2">
    <source>
        <dbReference type="Proteomes" id="UP000028713"/>
    </source>
</evidence>
<sequence length="66" mass="7463">MKKLALVFGALFLVAACKKSETQYTDHENKRQTVNDRKSDTIKTLYEVSDTLHSGSDNADRKSDNE</sequence>